<protein>
    <submittedName>
        <fullName evidence="2">Uncharacterized protein</fullName>
    </submittedName>
</protein>
<reference evidence="2 3" key="1">
    <citation type="submission" date="2018-08" db="EMBL/GenBank/DDBJ databases">
        <title>Genome of Clostridium chromiireducens C1, DSM12136.</title>
        <authorList>
            <person name="Xing M."/>
            <person name="Wei Y."/>
            <person name="Ang E.L."/>
            <person name="Zhao H."/>
            <person name="Zhang Y."/>
        </authorList>
    </citation>
    <scope>NUCLEOTIDE SEQUENCE [LARGE SCALE GENOMIC DNA]</scope>
    <source>
        <strain evidence="2 3">C1</strain>
    </source>
</reference>
<accession>A0A399IUB4</accession>
<name>A0A399IUB4_9CLOT</name>
<keyword evidence="1" id="KW-1133">Transmembrane helix</keyword>
<dbReference type="EMBL" id="QXDJ01000001">
    <property type="protein sequence ID" value="RII36705.1"/>
    <property type="molecule type" value="Genomic_DNA"/>
</dbReference>
<feature type="transmembrane region" description="Helical" evidence="1">
    <location>
        <begin position="46"/>
        <end position="70"/>
    </location>
</feature>
<gene>
    <name evidence="2" type="ORF">D2A34_04795</name>
</gene>
<comment type="caution">
    <text evidence="2">The sequence shown here is derived from an EMBL/GenBank/DDBJ whole genome shotgun (WGS) entry which is preliminary data.</text>
</comment>
<keyword evidence="1" id="KW-0812">Transmembrane</keyword>
<dbReference type="AlphaFoldDB" id="A0A399IUB4"/>
<evidence type="ECO:0000313" key="3">
    <source>
        <dbReference type="Proteomes" id="UP000265930"/>
    </source>
</evidence>
<dbReference type="Proteomes" id="UP000265930">
    <property type="component" value="Unassembled WGS sequence"/>
</dbReference>
<sequence length="91" mass="10663">MGDSKAISCAQSASLKEQALNKHIWNNICPRFTTIKIPNETFHKSILLISSWAIFQSIYLVYDLFIFIGFHNENLKYAQTRNWIHVYEIDI</sequence>
<organism evidence="2 3">
    <name type="scientific">Clostridium chromiireducens</name>
    <dbReference type="NCBI Taxonomy" id="225345"/>
    <lineage>
        <taxon>Bacteria</taxon>
        <taxon>Bacillati</taxon>
        <taxon>Bacillota</taxon>
        <taxon>Clostridia</taxon>
        <taxon>Eubacteriales</taxon>
        <taxon>Clostridiaceae</taxon>
        <taxon>Clostridium</taxon>
    </lineage>
</organism>
<evidence type="ECO:0000256" key="1">
    <source>
        <dbReference type="SAM" id="Phobius"/>
    </source>
</evidence>
<keyword evidence="1" id="KW-0472">Membrane</keyword>
<evidence type="ECO:0000313" key="2">
    <source>
        <dbReference type="EMBL" id="RII36705.1"/>
    </source>
</evidence>
<proteinExistence type="predicted"/>